<accession>A0A4Z0NFN6</accession>
<dbReference type="RefSeq" id="WP_135419048.1">
    <property type="nucleotide sequence ID" value="NZ_SRLB01000035.1"/>
</dbReference>
<reference evidence="1 2" key="1">
    <citation type="submission" date="2019-04" db="EMBL/GenBank/DDBJ databases">
        <authorList>
            <person name="Feng G."/>
            <person name="Zhu H."/>
        </authorList>
    </citation>
    <scope>NUCLEOTIDE SEQUENCE [LARGE SCALE GENOMIC DNA]</scope>
    <source>
        <strain evidence="1 2">6HR-1</strain>
    </source>
</reference>
<proteinExistence type="predicted"/>
<protein>
    <submittedName>
        <fullName evidence="1">Uncharacterized protein</fullName>
    </submittedName>
</protein>
<name>A0A4Z0NFN6_9HYPH</name>
<keyword evidence="2" id="KW-1185">Reference proteome</keyword>
<dbReference type="Proteomes" id="UP000297535">
    <property type="component" value="Unassembled WGS sequence"/>
</dbReference>
<comment type="caution">
    <text evidence="1">The sequence shown here is derived from an EMBL/GenBank/DDBJ whole genome shotgun (WGS) entry which is preliminary data.</text>
</comment>
<sequence length="87" mass="9616">MDLTLQPVRVRTGSEDERGLLVFADGALVAVLVCLSDVHEEDAGLWFLETGFGSLASLQPAKFTDLDAAEAWIRRRLAPDLRPRRPP</sequence>
<evidence type="ECO:0000313" key="1">
    <source>
        <dbReference type="EMBL" id="TGD94995.1"/>
    </source>
</evidence>
<gene>
    <name evidence="1" type="ORF">EU555_30250</name>
</gene>
<dbReference type="OrthoDB" id="7997598at2"/>
<dbReference type="EMBL" id="SRLB01000035">
    <property type="protein sequence ID" value="TGD94995.1"/>
    <property type="molecule type" value="Genomic_DNA"/>
</dbReference>
<dbReference type="AlphaFoldDB" id="A0A4Z0NFN6"/>
<evidence type="ECO:0000313" key="2">
    <source>
        <dbReference type="Proteomes" id="UP000297535"/>
    </source>
</evidence>
<organism evidence="1 2">
    <name type="scientific">Methylobacterium nonmethylotrophicum</name>
    <dbReference type="NCBI Taxonomy" id="1141884"/>
    <lineage>
        <taxon>Bacteria</taxon>
        <taxon>Pseudomonadati</taxon>
        <taxon>Pseudomonadota</taxon>
        <taxon>Alphaproteobacteria</taxon>
        <taxon>Hyphomicrobiales</taxon>
        <taxon>Methylobacteriaceae</taxon>
        <taxon>Methylobacterium</taxon>
    </lineage>
</organism>